<feature type="domain" description="NAD-dependent epimerase/dehydratase" evidence="3">
    <location>
        <begin position="13"/>
        <end position="245"/>
    </location>
</feature>
<organism evidence="4 5">
    <name type="scientific">Paenibacillus spiritus</name>
    <dbReference type="NCBI Taxonomy" id="2496557"/>
    <lineage>
        <taxon>Bacteria</taxon>
        <taxon>Bacillati</taxon>
        <taxon>Bacillota</taxon>
        <taxon>Bacilli</taxon>
        <taxon>Bacillales</taxon>
        <taxon>Paenibacillaceae</taxon>
        <taxon>Paenibacillus</taxon>
    </lineage>
</organism>
<feature type="region of interest" description="Disordered" evidence="2">
    <location>
        <begin position="278"/>
        <end position="302"/>
    </location>
</feature>
<reference evidence="4 5" key="1">
    <citation type="submission" date="2019-09" db="EMBL/GenBank/DDBJ databases">
        <title>Bacillus ochoae sp. nov., Paenibacillus whitsoniae sp. nov., Paenibacillus spiritus sp. nov. Isolated from the Mars Exploration Rover during spacecraft assembly.</title>
        <authorList>
            <person name="Seuylemezian A."/>
            <person name="Vaishampayan P."/>
        </authorList>
    </citation>
    <scope>NUCLEOTIDE SEQUENCE [LARGE SCALE GENOMIC DNA]</scope>
    <source>
        <strain evidence="4 5">MER_111</strain>
    </source>
</reference>
<evidence type="ECO:0000313" key="5">
    <source>
        <dbReference type="Proteomes" id="UP000367750"/>
    </source>
</evidence>
<dbReference type="InterPro" id="IPR036291">
    <property type="entry name" value="NAD(P)-bd_dom_sf"/>
</dbReference>
<keyword evidence="5" id="KW-1185">Reference proteome</keyword>
<evidence type="ECO:0000259" key="3">
    <source>
        <dbReference type="Pfam" id="PF01370"/>
    </source>
</evidence>
<dbReference type="Gene3D" id="3.40.50.720">
    <property type="entry name" value="NAD(P)-binding Rossmann-like Domain"/>
    <property type="match status" value="1"/>
</dbReference>
<comment type="similarity">
    <text evidence="1">Belongs to the NAD(P)-dependent epimerase/dehydratase family.</text>
</comment>
<evidence type="ECO:0000256" key="2">
    <source>
        <dbReference type="SAM" id="MobiDB-lite"/>
    </source>
</evidence>
<proteinExistence type="inferred from homology"/>
<protein>
    <submittedName>
        <fullName evidence="4">NAD-dependent epimerase/dehydratase family protein</fullName>
    </submittedName>
</protein>
<dbReference type="Gene3D" id="3.90.25.10">
    <property type="entry name" value="UDP-galactose 4-epimerase, domain 1"/>
    <property type="match status" value="1"/>
</dbReference>
<dbReference type="AlphaFoldDB" id="A0A5J5FQV8"/>
<comment type="caution">
    <text evidence="4">The sequence shown here is derived from an EMBL/GenBank/DDBJ whole genome shotgun (WGS) entry which is preliminary data.</text>
</comment>
<sequence>MNGGEESFRGRRVLITGAGGFSGRHAAALFASFGAEVTAVIRRPASRRSGGLPPFPPMPPGASVAVCDLQNRAGVRLLLERSRPDYILHLAGRNSVPESWRDPAGYLESNVMAAVYLLEALESLPETRLLVAGSRLKVRPESGEGPPHPYSLSKTLEQWACLVWGDLFHRRVWVAEPCNLIGPGPSTGFCSLLAGHIARCEAEGPQPAFAISSRSARRDFLDVRDAVRAYAAILEGGEPGTVYRIDSGVSRTLGEMADGLLKLSKADVPVVCEAGEVSGAARTGSPPPSGTEEDPGFAGHSSASAVRLGWGARVPLEQSLEDLLNYQRQWVQRHNGREEQP</sequence>
<gene>
    <name evidence="4" type="ORF">F4V43_19310</name>
</gene>
<dbReference type="RefSeq" id="WP_150459897.1">
    <property type="nucleotide sequence ID" value="NZ_VYKK01000043.1"/>
</dbReference>
<dbReference type="PANTHER" id="PTHR43000">
    <property type="entry name" value="DTDP-D-GLUCOSE 4,6-DEHYDRATASE-RELATED"/>
    <property type="match status" value="1"/>
</dbReference>
<dbReference type="OrthoDB" id="9779041at2"/>
<dbReference type="InterPro" id="IPR001509">
    <property type="entry name" value="Epimerase_deHydtase"/>
</dbReference>
<dbReference type="Pfam" id="PF01370">
    <property type="entry name" value="Epimerase"/>
    <property type="match status" value="1"/>
</dbReference>
<dbReference type="Proteomes" id="UP000367750">
    <property type="component" value="Unassembled WGS sequence"/>
</dbReference>
<name>A0A5J5FQV8_9BACL</name>
<dbReference type="SUPFAM" id="SSF51735">
    <property type="entry name" value="NAD(P)-binding Rossmann-fold domains"/>
    <property type="match status" value="1"/>
</dbReference>
<dbReference type="EMBL" id="VYKK01000043">
    <property type="protein sequence ID" value="KAA8995407.1"/>
    <property type="molecule type" value="Genomic_DNA"/>
</dbReference>
<accession>A0A5J5FQV8</accession>
<evidence type="ECO:0000313" key="4">
    <source>
        <dbReference type="EMBL" id="KAA8995407.1"/>
    </source>
</evidence>
<evidence type="ECO:0000256" key="1">
    <source>
        <dbReference type="ARBA" id="ARBA00007637"/>
    </source>
</evidence>